<feature type="region of interest" description="Disordered" evidence="7">
    <location>
        <begin position="794"/>
        <end position="833"/>
    </location>
</feature>
<dbReference type="InterPro" id="IPR019787">
    <property type="entry name" value="Znf_PHD-finger"/>
</dbReference>
<comment type="subcellular location">
    <subcellularLocation>
        <location evidence="1">Nucleus</location>
    </subcellularLocation>
</comment>
<dbReference type="GO" id="GO:0016589">
    <property type="term" value="C:NURF complex"/>
    <property type="evidence" value="ECO:0007669"/>
    <property type="project" value="InterPro"/>
</dbReference>
<evidence type="ECO:0000256" key="1">
    <source>
        <dbReference type="ARBA" id="ARBA00004123"/>
    </source>
</evidence>
<dbReference type="Pfam" id="PF00628">
    <property type="entry name" value="PHD"/>
    <property type="match status" value="1"/>
</dbReference>
<evidence type="ECO:0000259" key="8">
    <source>
        <dbReference type="PROSITE" id="PS50016"/>
    </source>
</evidence>
<dbReference type="InterPro" id="IPR028941">
    <property type="entry name" value="WHIM2_dom"/>
</dbReference>
<keyword evidence="3 6" id="KW-0863">Zinc-finger</keyword>
<feature type="region of interest" description="Disordered" evidence="7">
    <location>
        <begin position="608"/>
        <end position="646"/>
    </location>
</feature>
<dbReference type="PANTHER" id="PTHR45975">
    <property type="entry name" value="NUCLEOSOME-REMODELING FACTOR SUBUNIT BPTF"/>
    <property type="match status" value="1"/>
</dbReference>
<organism evidence="9 10">
    <name type="scientific">Ditylenchus destructor</name>
    <dbReference type="NCBI Taxonomy" id="166010"/>
    <lineage>
        <taxon>Eukaryota</taxon>
        <taxon>Metazoa</taxon>
        <taxon>Ecdysozoa</taxon>
        <taxon>Nematoda</taxon>
        <taxon>Chromadorea</taxon>
        <taxon>Rhabditida</taxon>
        <taxon>Tylenchina</taxon>
        <taxon>Tylenchomorpha</taxon>
        <taxon>Sphaerularioidea</taxon>
        <taxon>Anguinidae</taxon>
        <taxon>Anguininae</taxon>
        <taxon>Ditylenchus</taxon>
    </lineage>
</organism>
<gene>
    <name evidence="9" type="ORF">DdX_16456</name>
</gene>
<dbReference type="InterPro" id="IPR038028">
    <property type="entry name" value="BPTF"/>
</dbReference>
<name>A0AAD4MMZ3_9BILA</name>
<keyword evidence="10" id="KW-1185">Reference proteome</keyword>
<evidence type="ECO:0000256" key="3">
    <source>
        <dbReference type="ARBA" id="ARBA00022771"/>
    </source>
</evidence>
<evidence type="ECO:0000256" key="5">
    <source>
        <dbReference type="ARBA" id="ARBA00023242"/>
    </source>
</evidence>
<keyword evidence="2" id="KW-0479">Metal-binding</keyword>
<sequence>MGKRQTVAIIITQFSENKTGQYAESDPSFSPEVVNILQSTNYPFVELGKRMIILKWLCERFFETATFKKLLKNEGKPVHESHCRDCGKPGDLLLCDGCDASYHLICANFDELPEQEQWFCQICEIHNTKGVSECEFPGEVKRLQPLGFDRHGRLYWFVARRLFVQDIEQNEVYYYSTLPQLHELFSSLDPNCYERHLCEALNNNLPSIAQQMHITLELTDERKIKLQRKTLREYPQPYLYVDNIHRMSSIVADAVLYGGENSQENIEEKVADIDSVLDMKQLKSFLRIEDGHLVDQFWTGQQNESQLLDYHHRLENELASATEDCPVLPMIKEFEFRGQQGYRLGFSDGEYRNYINQYSINDFAKSPFLRAKERDKRKYMCSRFSLMDEGAFSWACPKGKSYFVDEADVVGIIQSSLKQLVNKIPDELMHRQWIGNDRIKHQFLQDIQNSKDFKSLRMTLLQYEKAVRKPVFSSIWWASLGHTKLIRTTAEERERRQKLDALKKREERALMTADPLTEPDLVWVQYTRFGGPPKHNLWRMKDEQYRVNGRETLGGWIWFSSTLHRKFVNPPVKPRRGIMHKTPIENPTLADKRALRLEQLAALWKSRRDRKMHASQANSDSQTKSASCREENPKSRDPAEVRGEGLPFPLLKPFQYKTRSGKRTLLRLPQSSLRKLARQGGLKAETFIPGFHKLAKSNAAVWPYPCPRPLFDNCWRYLTVNCNSLHAVALQFRIMYACIRWADLNPDEDDEDPRIWSHHTDYDEVRTVIGHKEHPPDGYYEQYRIQVKQYNLDDPFGDESDEHRSAARSSTRNKSRKRTPQTKKKVPPANRRCSAVHERMIDGVELKLYEIKQYWQQYFDNRKFPTLTAAEAKRVNQRPQVIIQRILPREYPSNGQPVPRPQPPVVQRPISNIVHFQAPPLSMNSFRSSQNRPNVQLFRQPLPPHYTNGRAPLQRVQDISPSRVLQVEHLDLSAT</sequence>
<evidence type="ECO:0000256" key="2">
    <source>
        <dbReference type="ARBA" id="ARBA00022723"/>
    </source>
</evidence>
<dbReference type="InterPro" id="IPR001965">
    <property type="entry name" value="Znf_PHD"/>
</dbReference>
<proteinExistence type="predicted"/>
<dbReference type="Proteomes" id="UP001201812">
    <property type="component" value="Unassembled WGS sequence"/>
</dbReference>
<feature type="compositionally biased region" description="Basic and acidic residues" evidence="7">
    <location>
        <begin position="627"/>
        <end position="643"/>
    </location>
</feature>
<evidence type="ECO:0000256" key="4">
    <source>
        <dbReference type="ARBA" id="ARBA00022833"/>
    </source>
</evidence>
<dbReference type="EMBL" id="JAKKPZ010000133">
    <property type="protein sequence ID" value="KAI1700835.1"/>
    <property type="molecule type" value="Genomic_DNA"/>
</dbReference>
<dbReference type="SMART" id="SM00249">
    <property type="entry name" value="PHD"/>
    <property type="match status" value="1"/>
</dbReference>
<dbReference type="AlphaFoldDB" id="A0AAD4MMZ3"/>
<accession>A0AAD4MMZ3</accession>
<keyword evidence="4" id="KW-0862">Zinc</keyword>
<evidence type="ECO:0000256" key="7">
    <source>
        <dbReference type="SAM" id="MobiDB-lite"/>
    </source>
</evidence>
<dbReference type="Gene3D" id="3.30.40.10">
    <property type="entry name" value="Zinc/RING finger domain, C3HC4 (zinc finger)"/>
    <property type="match status" value="1"/>
</dbReference>
<feature type="compositionally biased region" description="Basic residues" evidence="7">
    <location>
        <begin position="811"/>
        <end position="826"/>
    </location>
</feature>
<dbReference type="InterPro" id="IPR013083">
    <property type="entry name" value="Znf_RING/FYVE/PHD"/>
</dbReference>
<dbReference type="InterPro" id="IPR019786">
    <property type="entry name" value="Zinc_finger_PHD-type_CS"/>
</dbReference>
<dbReference type="InterPro" id="IPR011011">
    <property type="entry name" value="Znf_FYVE_PHD"/>
</dbReference>
<protein>
    <submittedName>
        <fullName evidence="9">Williams-Beuren syndrome DDT (WSD), d-TOX E motif domain-containing protein</fullName>
    </submittedName>
</protein>
<evidence type="ECO:0000313" key="9">
    <source>
        <dbReference type="EMBL" id="KAI1700835.1"/>
    </source>
</evidence>
<dbReference type="GO" id="GO:0000978">
    <property type="term" value="F:RNA polymerase II cis-regulatory region sequence-specific DNA binding"/>
    <property type="evidence" value="ECO:0007669"/>
    <property type="project" value="TreeGrafter"/>
</dbReference>
<dbReference type="PANTHER" id="PTHR45975:SF2">
    <property type="entry name" value="NUCLEOSOME-REMODELING FACTOR SUBUNIT BPTF"/>
    <property type="match status" value="1"/>
</dbReference>
<keyword evidence="5" id="KW-0539">Nucleus</keyword>
<evidence type="ECO:0000256" key="6">
    <source>
        <dbReference type="PROSITE-ProRule" id="PRU00146"/>
    </source>
</evidence>
<comment type="caution">
    <text evidence="9">The sequence shown here is derived from an EMBL/GenBank/DDBJ whole genome shotgun (WGS) entry which is preliminary data.</text>
</comment>
<dbReference type="SUPFAM" id="SSF57903">
    <property type="entry name" value="FYVE/PHD zinc finger"/>
    <property type="match status" value="1"/>
</dbReference>
<dbReference type="PROSITE" id="PS50016">
    <property type="entry name" value="ZF_PHD_2"/>
    <property type="match status" value="1"/>
</dbReference>
<feature type="compositionally biased region" description="Polar residues" evidence="7">
    <location>
        <begin position="615"/>
        <end position="626"/>
    </location>
</feature>
<dbReference type="Pfam" id="PF15613">
    <property type="entry name" value="WSD"/>
    <property type="match status" value="1"/>
</dbReference>
<reference evidence="9" key="1">
    <citation type="submission" date="2022-01" db="EMBL/GenBank/DDBJ databases">
        <title>Genome Sequence Resource for Two Populations of Ditylenchus destructor, the Migratory Endoparasitic Phytonematode.</title>
        <authorList>
            <person name="Zhang H."/>
            <person name="Lin R."/>
            <person name="Xie B."/>
        </authorList>
    </citation>
    <scope>NUCLEOTIDE SEQUENCE</scope>
    <source>
        <strain evidence="9">BazhouSP</strain>
    </source>
</reference>
<dbReference type="PROSITE" id="PS01359">
    <property type="entry name" value="ZF_PHD_1"/>
    <property type="match status" value="1"/>
</dbReference>
<evidence type="ECO:0000313" key="10">
    <source>
        <dbReference type="Proteomes" id="UP001201812"/>
    </source>
</evidence>
<feature type="domain" description="PHD-type" evidence="8">
    <location>
        <begin position="80"/>
        <end position="126"/>
    </location>
</feature>
<dbReference type="GO" id="GO:0008270">
    <property type="term" value="F:zinc ion binding"/>
    <property type="evidence" value="ECO:0007669"/>
    <property type="project" value="UniProtKB-KW"/>
</dbReference>
<dbReference type="GO" id="GO:0006357">
    <property type="term" value="P:regulation of transcription by RNA polymerase II"/>
    <property type="evidence" value="ECO:0007669"/>
    <property type="project" value="InterPro"/>
</dbReference>